<dbReference type="AlphaFoldDB" id="A0A501PGB4"/>
<dbReference type="PRINTS" id="PR00377">
    <property type="entry name" value="IMPHPHTASES"/>
</dbReference>
<dbReference type="PANTHER" id="PTHR20854:SF4">
    <property type="entry name" value="INOSITOL-1-MONOPHOSPHATASE-RELATED"/>
    <property type="match status" value="1"/>
</dbReference>
<sequence>MALQSAIINVMQKAAEMAGRKLARDFGEVEHLQVSRKGPADFVSAADTKAEKIIFQELSKARPDFGFLLEENGSVEGKDPNSRWIVDPLDGTTNFLHGIPHFAISIALEQNGEVTAGLIYQPLTDEIFWAEKGRGAYLNNRRLRVSARKNMADSLLATGIPFKGREGHVEFIAALETIMPEVSGVRRFGSAALDLAWVAAGRYDGFWETNLQYWDVAAGILMVSEASGTVTTFNGKKDKLDGKEILATNGALHGPVTRLLATARKKVRTTED</sequence>
<comment type="similarity">
    <text evidence="3 10">Belongs to the inositol monophosphatase superfamily.</text>
</comment>
<evidence type="ECO:0000256" key="1">
    <source>
        <dbReference type="ARBA" id="ARBA00001033"/>
    </source>
</evidence>
<evidence type="ECO:0000256" key="2">
    <source>
        <dbReference type="ARBA" id="ARBA00001946"/>
    </source>
</evidence>
<protein>
    <recommendedName>
        <fullName evidence="5 10">Inositol-1-monophosphatase</fullName>
        <ecNumber evidence="4 10">3.1.3.25</ecNumber>
    </recommendedName>
</protein>
<evidence type="ECO:0000256" key="6">
    <source>
        <dbReference type="ARBA" id="ARBA00022723"/>
    </source>
</evidence>
<dbReference type="GO" id="GO:0046872">
    <property type="term" value="F:metal ion binding"/>
    <property type="evidence" value="ECO:0007669"/>
    <property type="project" value="UniProtKB-KW"/>
</dbReference>
<dbReference type="InterPro" id="IPR020583">
    <property type="entry name" value="Inositol_monoP_metal-BS"/>
</dbReference>
<feature type="binding site" evidence="9">
    <location>
        <position position="215"/>
    </location>
    <ligand>
        <name>Mg(2+)</name>
        <dbReference type="ChEBI" id="CHEBI:18420"/>
        <label>1</label>
        <note>catalytic</note>
    </ligand>
</feature>
<proteinExistence type="inferred from homology"/>
<comment type="caution">
    <text evidence="11">The sequence shown here is derived from an EMBL/GenBank/DDBJ whole genome shotgun (WGS) entry which is preliminary data.</text>
</comment>
<evidence type="ECO:0000256" key="10">
    <source>
        <dbReference type="RuleBase" id="RU364068"/>
    </source>
</evidence>
<evidence type="ECO:0000256" key="9">
    <source>
        <dbReference type="PIRSR" id="PIRSR600760-2"/>
    </source>
</evidence>
<dbReference type="EMBL" id="VFIY01000014">
    <property type="protein sequence ID" value="TPD59503.1"/>
    <property type="molecule type" value="Genomic_DNA"/>
</dbReference>
<dbReference type="InterPro" id="IPR022337">
    <property type="entry name" value="Inositol_monophosphatase_SuhB"/>
</dbReference>
<feature type="binding site" evidence="9">
    <location>
        <position position="70"/>
    </location>
    <ligand>
        <name>Mg(2+)</name>
        <dbReference type="ChEBI" id="CHEBI:18420"/>
        <label>1</label>
        <note>catalytic</note>
    </ligand>
</feature>
<evidence type="ECO:0000256" key="8">
    <source>
        <dbReference type="ARBA" id="ARBA00022842"/>
    </source>
</evidence>
<accession>A0A501PGB4</accession>
<dbReference type="Pfam" id="PF00459">
    <property type="entry name" value="Inositol_P"/>
    <property type="match status" value="1"/>
</dbReference>
<dbReference type="PROSITE" id="PS00629">
    <property type="entry name" value="IMP_1"/>
    <property type="match status" value="1"/>
</dbReference>
<comment type="catalytic activity">
    <reaction evidence="1 10">
        <text>a myo-inositol phosphate + H2O = myo-inositol + phosphate</text>
        <dbReference type="Rhea" id="RHEA:24056"/>
        <dbReference type="ChEBI" id="CHEBI:15377"/>
        <dbReference type="ChEBI" id="CHEBI:17268"/>
        <dbReference type="ChEBI" id="CHEBI:43474"/>
        <dbReference type="ChEBI" id="CHEBI:84139"/>
        <dbReference type="EC" id="3.1.3.25"/>
    </reaction>
</comment>
<name>A0A501PGB4_9PROT</name>
<evidence type="ECO:0000256" key="7">
    <source>
        <dbReference type="ARBA" id="ARBA00022801"/>
    </source>
</evidence>
<keyword evidence="6 9" id="KW-0479">Metal-binding</keyword>
<keyword evidence="7 10" id="KW-0378">Hydrolase</keyword>
<dbReference type="GO" id="GO:0006020">
    <property type="term" value="P:inositol metabolic process"/>
    <property type="evidence" value="ECO:0007669"/>
    <property type="project" value="TreeGrafter"/>
</dbReference>
<gene>
    <name evidence="11" type="ORF">FIV46_11995</name>
</gene>
<organism evidence="11 12">
    <name type="scientific">Emcibacter nanhaiensis</name>
    <dbReference type="NCBI Taxonomy" id="1505037"/>
    <lineage>
        <taxon>Bacteria</taxon>
        <taxon>Pseudomonadati</taxon>
        <taxon>Pseudomonadota</taxon>
        <taxon>Alphaproteobacteria</taxon>
        <taxon>Emcibacterales</taxon>
        <taxon>Emcibacteraceae</taxon>
        <taxon>Emcibacter</taxon>
    </lineage>
</organism>
<dbReference type="GO" id="GO:0008934">
    <property type="term" value="F:inositol monophosphate 1-phosphatase activity"/>
    <property type="evidence" value="ECO:0007669"/>
    <property type="project" value="InterPro"/>
</dbReference>
<evidence type="ECO:0000313" key="11">
    <source>
        <dbReference type="EMBL" id="TPD59503.1"/>
    </source>
</evidence>
<evidence type="ECO:0000313" key="12">
    <source>
        <dbReference type="Proteomes" id="UP000319148"/>
    </source>
</evidence>
<dbReference type="GO" id="GO:0007165">
    <property type="term" value="P:signal transduction"/>
    <property type="evidence" value="ECO:0007669"/>
    <property type="project" value="TreeGrafter"/>
</dbReference>
<evidence type="ECO:0000256" key="5">
    <source>
        <dbReference type="ARBA" id="ARBA00019784"/>
    </source>
</evidence>
<dbReference type="InterPro" id="IPR033942">
    <property type="entry name" value="IMPase"/>
</dbReference>
<feature type="binding site" evidence="9">
    <location>
        <position position="89"/>
    </location>
    <ligand>
        <name>Mg(2+)</name>
        <dbReference type="ChEBI" id="CHEBI:18420"/>
        <label>1</label>
        <note>catalytic</note>
    </ligand>
</feature>
<keyword evidence="8 9" id="KW-0460">Magnesium</keyword>
<dbReference type="RefSeq" id="WP_139941166.1">
    <property type="nucleotide sequence ID" value="NZ_JBHSYP010000006.1"/>
</dbReference>
<feature type="binding site" evidence="9">
    <location>
        <position position="90"/>
    </location>
    <ligand>
        <name>Mg(2+)</name>
        <dbReference type="ChEBI" id="CHEBI:18420"/>
        <label>2</label>
    </ligand>
</feature>
<dbReference type="EC" id="3.1.3.25" evidence="4 10"/>
<dbReference type="OrthoDB" id="9785695at2"/>
<dbReference type="Proteomes" id="UP000319148">
    <property type="component" value="Unassembled WGS sequence"/>
</dbReference>
<evidence type="ECO:0000256" key="4">
    <source>
        <dbReference type="ARBA" id="ARBA00013106"/>
    </source>
</evidence>
<evidence type="ECO:0000256" key="3">
    <source>
        <dbReference type="ARBA" id="ARBA00009759"/>
    </source>
</evidence>
<dbReference type="InterPro" id="IPR000760">
    <property type="entry name" value="Inositol_monophosphatase-like"/>
</dbReference>
<dbReference type="SUPFAM" id="SSF56655">
    <property type="entry name" value="Carbohydrate phosphatase"/>
    <property type="match status" value="1"/>
</dbReference>
<dbReference type="PANTHER" id="PTHR20854">
    <property type="entry name" value="INOSITOL MONOPHOSPHATASE"/>
    <property type="match status" value="1"/>
</dbReference>
<comment type="cofactor">
    <cofactor evidence="2 9 10">
        <name>Mg(2+)</name>
        <dbReference type="ChEBI" id="CHEBI:18420"/>
    </cofactor>
</comment>
<dbReference type="CDD" id="cd01639">
    <property type="entry name" value="IMPase"/>
    <property type="match status" value="1"/>
</dbReference>
<dbReference type="PRINTS" id="PR01959">
    <property type="entry name" value="SBIMPHPHTASE"/>
</dbReference>
<reference evidence="12" key="1">
    <citation type="submission" date="2019-06" db="EMBL/GenBank/DDBJ databases">
        <title>The complete genome of Emcibacter congregatus ZYLT.</title>
        <authorList>
            <person name="Zhao Z."/>
        </authorList>
    </citation>
    <scope>NUCLEOTIDE SEQUENCE [LARGE SCALE GENOMIC DNA]</scope>
    <source>
        <strain evidence="12">MCCC 1A06723</strain>
    </source>
</reference>
<dbReference type="Gene3D" id="3.40.190.80">
    <property type="match status" value="1"/>
</dbReference>
<dbReference type="Gene3D" id="3.30.540.10">
    <property type="entry name" value="Fructose-1,6-Bisphosphatase, subunit A, domain 1"/>
    <property type="match status" value="1"/>
</dbReference>
<keyword evidence="12" id="KW-1185">Reference proteome</keyword>
<feature type="binding site" evidence="9">
    <location>
        <position position="87"/>
    </location>
    <ligand>
        <name>Mg(2+)</name>
        <dbReference type="ChEBI" id="CHEBI:18420"/>
        <label>1</label>
        <note>catalytic</note>
    </ligand>
</feature>
<dbReference type="FunFam" id="3.30.540.10:FF:000003">
    <property type="entry name" value="Inositol-1-monophosphatase"/>
    <property type="match status" value="1"/>
</dbReference>